<reference evidence="1" key="1">
    <citation type="journal article" date="2014" name="Genome Announc.">
        <title>Genome sequence of the yeast Cyberlindnera fabianii (Hansenula fabianii).</title>
        <authorList>
            <person name="Freel K.C."/>
            <person name="Sarilar V."/>
            <person name="Neuveglise C."/>
            <person name="Devillers H."/>
            <person name="Friedrich A."/>
            <person name="Schacherer J."/>
        </authorList>
    </citation>
    <scope>NUCLEOTIDE SEQUENCE</scope>
    <source>
        <strain evidence="1">YJS4271</strain>
    </source>
</reference>
<proteinExistence type="predicted"/>
<dbReference type="AlphaFoldDB" id="A0A061AZ49"/>
<accession>A0A061AZ49</accession>
<dbReference type="PhylomeDB" id="A0A061AZ49"/>
<protein>
    <submittedName>
        <fullName evidence="1">CYFA0S04e01178g1_1</fullName>
    </submittedName>
</protein>
<dbReference type="EMBL" id="LK052889">
    <property type="protein sequence ID" value="CDR39982.1"/>
    <property type="molecule type" value="Genomic_DNA"/>
</dbReference>
<sequence>MCFLGNKRITDDRGVAISRPERNKKSNKMNTSLFLFRNLTIEDAPTRPHAVDITNQRPPQVLEKRSIRDKFLSFLNSISKTRFLDYFNQDSNRVAYEDLKPISYTEIDSEDITDMHCYKMARRKKYALRDLMIYAPRTWVGGLFECNNSDEDKKKYLTGMKSSRLFAKPYEIQCNAENATPLYPLIADDITKLQYEYDKGSLAIIRTPYLYTPTNLDPRFGKPSEVLGLANAFLRNVINKDSTDKLPYDNWFEEIDINENYTYTAEDLKSITNAVTNATHLLKAQIGSGPSRWDWDDAGVFGETEKERPHYLELKTLFSLTKIKEQAKRLSFVKDLQQVWDDMRLSKESFKYRIPLSNLTIVRSN</sequence>
<gene>
    <name evidence="1" type="ORF">CYFA0S_04e01178g</name>
</gene>
<evidence type="ECO:0000313" key="1">
    <source>
        <dbReference type="EMBL" id="CDR39982.1"/>
    </source>
</evidence>
<name>A0A061AZ49_CYBFA</name>
<dbReference type="VEuPathDB" id="FungiDB:BON22_2315"/>
<dbReference type="OrthoDB" id="4024574at2759"/>
<organism evidence="1">
    <name type="scientific">Cyberlindnera fabianii</name>
    <name type="common">Yeast</name>
    <name type="synonym">Hansenula fabianii</name>
    <dbReference type="NCBI Taxonomy" id="36022"/>
    <lineage>
        <taxon>Eukaryota</taxon>
        <taxon>Fungi</taxon>
        <taxon>Dikarya</taxon>
        <taxon>Ascomycota</taxon>
        <taxon>Saccharomycotina</taxon>
        <taxon>Saccharomycetes</taxon>
        <taxon>Phaffomycetales</taxon>
        <taxon>Phaffomycetaceae</taxon>
        <taxon>Cyberlindnera</taxon>
    </lineage>
</organism>